<keyword evidence="3" id="KW-1185">Reference proteome</keyword>
<gene>
    <name evidence="2" type="ORF">JTE90_010267</name>
</gene>
<sequence>MGNPLNLFRAGDLADQRLRVDQSKYQDLVATLVPPEKLGPHHQRSKQCTRHPRRGREHQKNPPAQQAPPWPIALIRHDEEFF</sequence>
<evidence type="ECO:0000313" key="2">
    <source>
        <dbReference type="EMBL" id="KAG8156158.1"/>
    </source>
</evidence>
<accession>A0AAV6TDY3</accession>
<name>A0AAV6TDY3_9ARAC</name>
<reference evidence="2 3" key="1">
    <citation type="journal article" date="2022" name="Nat. Ecol. Evol.">
        <title>A masculinizing supergene underlies an exaggerated male reproductive morph in a spider.</title>
        <authorList>
            <person name="Hendrickx F."/>
            <person name="De Corte Z."/>
            <person name="Sonet G."/>
            <person name="Van Belleghem S.M."/>
            <person name="Kostlbacher S."/>
            <person name="Vangestel C."/>
        </authorList>
    </citation>
    <scope>NUCLEOTIDE SEQUENCE [LARGE SCALE GENOMIC DNA]</scope>
    <source>
        <strain evidence="2">W744_W776</strain>
    </source>
</reference>
<protein>
    <submittedName>
        <fullName evidence="2">Uncharacterized protein</fullName>
    </submittedName>
</protein>
<evidence type="ECO:0000256" key="1">
    <source>
        <dbReference type="SAM" id="MobiDB-lite"/>
    </source>
</evidence>
<proteinExistence type="predicted"/>
<feature type="region of interest" description="Disordered" evidence="1">
    <location>
        <begin position="34"/>
        <end position="72"/>
    </location>
</feature>
<evidence type="ECO:0000313" key="3">
    <source>
        <dbReference type="Proteomes" id="UP000827092"/>
    </source>
</evidence>
<dbReference type="EMBL" id="JAFNEN010006268">
    <property type="protein sequence ID" value="KAG8156158.1"/>
    <property type="molecule type" value="Genomic_DNA"/>
</dbReference>
<dbReference type="AlphaFoldDB" id="A0AAV6TDY3"/>
<comment type="caution">
    <text evidence="2">The sequence shown here is derived from an EMBL/GenBank/DDBJ whole genome shotgun (WGS) entry which is preliminary data.</text>
</comment>
<feature type="compositionally biased region" description="Basic residues" evidence="1">
    <location>
        <begin position="40"/>
        <end position="57"/>
    </location>
</feature>
<dbReference type="Proteomes" id="UP000827092">
    <property type="component" value="Unassembled WGS sequence"/>
</dbReference>
<organism evidence="2 3">
    <name type="scientific">Oedothorax gibbosus</name>
    <dbReference type="NCBI Taxonomy" id="931172"/>
    <lineage>
        <taxon>Eukaryota</taxon>
        <taxon>Metazoa</taxon>
        <taxon>Ecdysozoa</taxon>
        <taxon>Arthropoda</taxon>
        <taxon>Chelicerata</taxon>
        <taxon>Arachnida</taxon>
        <taxon>Araneae</taxon>
        <taxon>Araneomorphae</taxon>
        <taxon>Entelegynae</taxon>
        <taxon>Araneoidea</taxon>
        <taxon>Linyphiidae</taxon>
        <taxon>Erigoninae</taxon>
        <taxon>Oedothorax</taxon>
    </lineage>
</organism>